<proteinExistence type="predicted"/>
<evidence type="ECO:0000256" key="1">
    <source>
        <dbReference type="SAM" id="Phobius"/>
    </source>
</evidence>
<keyword evidence="3" id="KW-1185">Reference proteome</keyword>
<reference evidence="2 3" key="1">
    <citation type="submission" date="2019-04" db="EMBL/GenBank/DDBJ databases">
        <title>Streptomyces oryziradicis sp. nov., a novel actinomycete isolated from rhizosphere soil of rice (Oryza sativa L.).</title>
        <authorList>
            <person name="Li C."/>
        </authorList>
    </citation>
    <scope>NUCLEOTIDE SEQUENCE [LARGE SCALE GENOMIC DNA]</scope>
    <source>
        <strain evidence="2 3">NEAU-C40</strain>
    </source>
</reference>
<dbReference type="AlphaFoldDB" id="A0A4U0RNL2"/>
<feature type="transmembrane region" description="Helical" evidence="1">
    <location>
        <begin position="20"/>
        <end position="36"/>
    </location>
</feature>
<comment type="caution">
    <text evidence="2">The sequence shown here is derived from an EMBL/GenBank/DDBJ whole genome shotgun (WGS) entry which is preliminary data.</text>
</comment>
<keyword evidence="1" id="KW-0812">Transmembrane</keyword>
<evidence type="ECO:0000313" key="2">
    <source>
        <dbReference type="EMBL" id="TJZ96762.1"/>
    </source>
</evidence>
<keyword evidence="1" id="KW-1133">Transmembrane helix</keyword>
<protein>
    <submittedName>
        <fullName evidence="2">Uncharacterized protein</fullName>
    </submittedName>
</protein>
<dbReference type="EMBL" id="SUMC01000156">
    <property type="protein sequence ID" value="TJZ96762.1"/>
    <property type="molecule type" value="Genomic_DNA"/>
</dbReference>
<feature type="transmembrane region" description="Helical" evidence="1">
    <location>
        <begin position="42"/>
        <end position="59"/>
    </location>
</feature>
<organism evidence="2 3">
    <name type="scientific">Actinacidiphila oryziradicis</name>
    <dbReference type="NCBI Taxonomy" id="2571141"/>
    <lineage>
        <taxon>Bacteria</taxon>
        <taxon>Bacillati</taxon>
        <taxon>Actinomycetota</taxon>
        <taxon>Actinomycetes</taxon>
        <taxon>Kitasatosporales</taxon>
        <taxon>Streptomycetaceae</taxon>
        <taxon>Actinacidiphila</taxon>
    </lineage>
</organism>
<sequence length="68" mass="7050">MLRGGPPGTTWSGPAMDARTLLLLTVVAVIIGYAAYRDPALGGAITVAAAVVSFLYIILKDDDDTGTR</sequence>
<accession>A0A4U0RNL2</accession>
<dbReference type="Proteomes" id="UP000305778">
    <property type="component" value="Unassembled WGS sequence"/>
</dbReference>
<gene>
    <name evidence="2" type="ORF">FCI23_50620</name>
</gene>
<evidence type="ECO:0000313" key="3">
    <source>
        <dbReference type="Proteomes" id="UP000305778"/>
    </source>
</evidence>
<keyword evidence="1" id="KW-0472">Membrane</keyword>
<name>A0A4U0RNL2_9ACTN</name>